<sequence length="773" mass="81432">MPSNDPPRDEPRRRTGASERGGLADARRYTPRGRTVRESAAERAGRDPFRPALQVLSGGRSAQPRSAQDRSAQARSAQTRSAQDRSAQTRSAEGRSAQDRSAEGRSGQGRSAQARSAQGRADQDRRAGRTGGEPPARRSAGTPGRSAGSAGRASTATGRGAGAPRRTPTGGRAARAGATGQRPPVRPKINRGLAPPRPGRPQRRLRIATVIALALFTVIAGRLVVLQFTDAPAYAANGLKQRIKSEVIPAPRGDILDRDGKQLAHSVEARYIYADPTQVQDVEKTANALAPVLGQIGIPKSELIPKLTPHKNNSGRPVMFEYLARGVDIEIGDAVAALNLGGVFARRDERREVPGHDLAASVIGFTGGDLKGRTGLELKYNQVLTGVDGERVFESGQGKLDREIPGSLRSATPPRPGASLELTIDRFVQFEVQQILAERLRAVKASIGAAVVMDIKTGEVLAQASFPGFDAADPPADGQLWLDTSSGLLVDPGSTHKAIVMGAALQEGKVVPSTTVIVGPKIVKGDREFVDSHPMKTDTAMTLAGIMAYSSNVGTIRVADQLGPDKLYEYQRKFGLGEPTGVGLPGEVAGVVRAPKDWSGTSRGTIPIGNGVSTTPLQMAAAYAAIANNGTWIQPHLVKGTVANGVVTAAAPPLTRQVLDPQHAAELRELLEAPVVVKGGTGNQAAIEGYRVAGKTGTGGRVVDGKYTDGYVASFIGMAPADAPRFVVAVYSYGLDITGASMAPAFRDMMRYTLTRYKVPPTGAPAPEIKVYP</sequence>
<evidence type="ECO:0000256" key="4">
    <source>
        <dbReference type="SAM" id="MobiDB-lite"/>
    </source>
</evidence>
<feature type="compositionally biased region" description="Basic and acidic residues" evidence="4">
    <location>
        <begin position="92"/>
        <end position="103"/>
    </location>
</feature>
<dbReference type="RefSeq" id="WP_275424017.1">
    <property type="nucleotide sequence ID" value="NZ_BOPG01000067.1"/>
</dbReference>
<dbReference type="SUPFAM" id="SSF56601">
    <property type="entry name" value="beta-lactamase/transpeptidase-like"/>
    <property type="match status" value="1"/>
</dbReference>
<evidence type="ECO:0000313" key="8">
    <source>
        <dbReference type="Proteomes" id="UP000612585"/>
    </source>
</evidence>
<dbReference type="GO" id="GO:0008658">
    <property type="term" value="F:penicillin binding"/>
    <property type="evidence" value="ECO:0007669"/>
    <property type="project" value="InterPro"/>
</dbReference>
<evidence type="ECO:0000256" key="3">
    <source>
        <dbReference type="ARBA" id="ARBA00023136"/>
    </source>
</evidence>
<dbReference type="PANTHER" id="PTHR30627:SF1">
    <property type="entry name" value="PEPTIDOGLYCAN D,D-TRANSPEPTIDASE FTSI"/>
    <property type="match status" value="1"/>
</dbReference>
<dbReference type="Pfam" id="PF03717">
    <property type="entry name" value="PBP_dimer"/>
    <property type="match status" value="1"/>
</dbReference>
<evidence type="ECO:0000259" key="6">
    <source>
        <dbReference type="Pfam" id="PF03717"/>
    </source>
</evidence>
<feature type="compositionally biased region" description="Low complexity" evidence="4">
    <location>
        <begin position="104"/>
        <end position="120"/>
    </location>
</feature>
<dbReference type="EMBL" id="BOPG01000067">
    <property type="protein sequence ID" value="GIJ61599.1"/>
    <property type="molecule type" value="Genomic_DNA"/>
</dbReference>
<evidence type="ECO:0000313" key="7">
    <source>
        <dbReference type="EMBL" id="GIJ61599.1"/>
    </source>
</evidence>
<dbReference type="InterPro" id="IPR001460">
    <property type="entry name" value="PCN-bd_Tpept"/>
</dbReference>
<evidence type="ECO:0000259" key="5">
    <source>
        <dbReference type="Pfam" id="PF00905"/>
    </source>
</evidence>
<dbReference type="Pfam" id="PF00905">
    <property type="entry name" value="Transpeptidase"/>
    <property type="match status" value="1"/>
</dbReference>
<proteinExistence type="inferred from homology"/>
<protein>
    <submittedName>
        <fullName evidence="7">Cell division protein</fullName>
    </submittedName>
</protein>
<dbReference type="GO" id="GO:0051301">
    <property type="term" value="P:cell division"/>
    <property type="evidence" value="ECO:0007669"/>
    <property type="project" value="UniProtKB-KW"/>
</dbReference>
<dbReference type="AlphaFoldDB" id="A0A8J4E4Z1"/>
<dbReference type="Gene3D" id="3.90.1310.10">
    <property type="entry name" value="Penicillin-binding protein 2a (Domain 2)"/>
    <property type="match status" value="1"/>
</dbReference>
<feature type="domain" description="Penicillin-binding protein dimerisation" evidence="6">
    <location>
        <begin position="248"/>
        <end position="396"/>
    </location>
</feature>
<feature type="compositionally biased region" description="Low complexity" evidence="4">
    <location>
        <begin position="60"/>
        <end position="88"/>
    </location>
</feature>
<comment type="subcellular location">
    <subcellularLocation>
        <location evidence="1">Membrane</location>
    </subcellularLocation>
</comment>
<dbReference type="GO" id="GO:0071555">
    <property type="term" value="P:cell wall organization"/>
    <property type="evidence" value="ECO:0007669"/>
    <property type="project" value="TreeGrafter"/>
</dbReference>
<evidence type="ECO:0000256" key="1">
    <source>
        <dbReference type="ARBA" id="ARBA00004370"/>
    </source>
</evidence>
<feature type="compositionally biased region" description="Basic and acidic residues" evidence="4">
    <location>
        <begin position="35"/>
        <end position="49"/>
    </location>
</feature>
<gene>
    <name evidence="7" type="ORF">Vau01_091150</name>
</gene>
<dbReference type="InterPro" id="IPR050515">
    <property type="entry name" value="Beta-lactam/transpept"/>
</dbReference>
<dbReference type="SUPFAM" id="SSF56519">
    <property type="entry name" value="Penicillin binding protein dimerisation domain"/>
    <property type="match status" value="1"/>
</dbReference>
<keyword evidence="7" id="KW-0131">Cell cycle</keyword>
<dbReference type="Proteomes" id="UP000612585">
    <property type="component" value="Unassembled WGS sequence"/>
</dbReference>
<evidence type="ECO:0000256" key="2">
    <source>
        <dbReference type="ARBA" id="ARBA00007171"/>
    </source>
</evidence>
<dbReference type="InterPro" id="IPR005311">
    <property type="entry name" value="PBP_dimer"/>
</dbReference>
<comment type="caution">
    <text evidence="7">The sequence shown here is derived from an EMBL/GenBank/DDBJ whole genome shotgun (WGS) entry which is preliminary data.</text>
</comment>
<dbReference type="Gene3D" id="3.40.710.10">
    <property type="entry name" value="DD-peptidase/beta-lactamase superfamily"/>
    <property type="match status" value="1"/>
</dbReference>
<dbReference type="Gene3D" id="3.30.450.330">
    <property type="match status" value="1"/>
</dbReference>
<comment type="similarity">
    <text evidence="2">Belongs to the transpeptidase family.</text>
</comment>
<keyword evidence="7" id="KW-0132">Cell division</keyword>
<keyword evidence="3" id="KW-0472">Membrane</keyword>
<dbReference type="GO" id="GO:0005886">
    <property type="term" value="C:plasma membrane"/>
    <property type="evidence" value="ECO:0007669"/>
    <property type="project" value="TreeGrafter"/>
</dbReference>
<dbReference type="PANTHER" id="PTHR30627">
    <property type="entry name" value="PEPTIDOGLYCAN D,D-TRANSPEPTIDASE"/>
    <property type="match status" value="1"/>
</dbReference>
<dbReference type="InterPro" id="IPR012338">
    <property type="entry name" value="Beta-lactam/transpept-like"/>
</dbReference>
<feature type="region of interest" description="Disordered" evidence="4">
    <location>
        <begin position="1"/>
        <end position="201"/>
    </location>
</feature>
<feature type="domain" description="Penicillin-binding protein transpeptidase" evidence="5">
    <location>
        <begin position="448"/>
        <end position="750"/>
    </location>
</feature>
<name>A0A8J4E4Z1_9ACTN</name>
<feature type="compositionally biased region" description="Basic and acidic residues" evidence="4">
    <location>
        <begin position="1"/>
        <end position="17"/>
    </location>
</feature>
<accession>A0A8J4E4Z1</accession>
<reference evidence="7" key="1">
    <citation type="submission" date="2021-01" db="EMBL/GenBank/DDBJ databases">
        <title>Whole genome shotgun sequence of Virgisporangium aurantiacum NBRC 16421.</title>
        <authorList>
            <person name="Komaki H."/>
            <person name="Tamura T."/>
        </authorList>
    </citation>
    <scope>NUCLEOTIDE SEQUENCE</scope>
    <source>
        <strain evidence="7">NBRC 16421</strain>
    </source>
</reference>
<organism evidence="7 8">
    <name type="scientific">Virgisporangium aurantiacum</name>
    <dbReference type="NCBI Taxonomy" id="175570"/>
    <lineage>
        <taxon>Bacteria</taxon>
        <taxon>Bacillati</taxon>
        <taxon>Actinomycetota</taxon>
        <taxon>Actinomycetes</taxon>
        <taxon>Micromonosporales</taxon>
        <taxon>Micromonosporaceae</taxon>
        <taxon>Virgisporangium</taxon>
    </lineage>
</organism>
<feature type="compositionally biased region" description="Low complexity" evidence="4">
    <location>
        <begin position="137"/>
        <end position="180"/>
    </location>
</feature>
<keyword evidence="8" id="KW-1185">Reference proteome</keyword>
<dbReference type="InterPro" id="IPR036138">
    <property type="entry name" value="PBP_dimer_sf"/>
</dbReference>